<protein>
    <submittedName>
        <fullName evidence="3">Phage tail family protein</fullName>
    </submittedName>
</protein>
<dbReference type="InterPro" id="IPR008841">
    <property type="entry name" value="Siphovirus-type_tail_N"/>
</dbReference>
<name>A0ABU5KK94_9BACL</name>
<comment type="caution">
    <text evidence="3">The sequence shown here is derived from an EMBL/GenBank/DDBJ whole genome shotgun (WGS) entry which is preliminary data.</text>
</comment>
<dbReference type="InterPro" id="IPR054738">
    <property type="entry name" value="Siphovirus-type_tail_C"/>
</dbReference>
<keyword evidence="4" id="KW-1185">Reference proteome</keyword>
<feature type="domain" description="Siphovirus-type tail component C-terminal" evidence="2">
    <location>
        <begin position="201"/>
        <end position="285"/>
    </location>
</feature>
<accession>A0ABU5KK94</accession>
<reference evidence="3 4" key="1">
    <citation type="submission" date="2023-12" db="EMBL/GenBank/DDBJ databases">
        <title>Jeotgalibacillus haloalkaliphilus sp. nov., a novel salt-tolerant bacteria, isolated from the estuary of the Fenhe River into the Yellow River.</title>
        <authorList>
            <person name="Li Y."/>
        </authorList>
    </citation>
    <scope>NUCLEOTIDE SEQUENCE [LARGE SCALE GENOMIC DNA]</scope>
    <source>
        <strain evidence="3 4">HH7-29</strain>
    </source>
</reference>
<dbReference type="RefSeq" id="WP_322420683.1">
    <property type="nucleotide sequence ID" value="NZ_JAXQNN010000002.1"/>
</dbReference>
<evidence type="ECO:0000259" key="1">
    <source>
        <dbReference type="Pfam" id="PF05709"/>
    </source>
</evidence>
<evidence type="ECO:0000259" key="2">
    <source>
        <dbReference type="Pfam" id="PF22768"/>
    </source>
</evidence>
<dbReference type="Pfam" id="PF05709">
    <property type="entry name" value="Sipho_tail"/>
    <property type="match status" value="1"/>
</dbReference>
<dbReference type="EMBL" id="JAXQNN010000002">
    <property type="protein sequence ID" value="MDZ5711666.1"/>
    <property type="molecule type" value="Genomic_DNA"/>
</dbReference>
<sequence>MYAFEYPGTTTDAPYSEMWCEITNRLGQTVKVESRINANYQLLFFDGLGEVGAESQTVKTSRSDGDRFITNRLLPRPIQIIFNLKSDFLSKIPELRREVSRVINPRLSPFIIKYKEPGMPAMWIEASCDGSPSFSSAQAQGFHTQRSGVNFTANDPYWRSEMQEHVMTAYDEAFSFPFTFPVEFGTQGQLVSIENNGHEVSMPRIEIEGPVDRPSIENLSTGEKFTLNRAIQTGETLVIDNQNKSVRILSDDGSVNAARWKTFDSRWITVQLGENDIQYTAVAGSSGGTATVFYYDRLVGI</sequence>
<dbReference type="Gene3D" id="2.60.120.860">
    <property type="match status" value="1"/>
</dbReference>
<dbReference type="Proteomes" id="UP001292084">
    <property type="component" value="Unassembled WGS sequence"/>
</dbReference>
<feature type="domain" description="Siphovirus-type tail component RIFT-related" evidence="1">
    <location>
        <begin position="45"/>
        <end position="118"/>
    </location>
</feature>
<evidence type="ECO:0000313" key="3">
    <source>
        <dbReference type="EMBL" id="MDZ5711666.1"/>
    </source>
</evidence>
<evidence type="ECO:0000313" key="4">
    <source>
        <dbReference type="Proteomes" id="UP001292084"/>
    </source>
</evidence>
<gene>
    <name evidence="3" type="ORF">UFB30_05480</name>
</gene>
<dbReference type="Pfam" id="PF22768">
    <property type="entry name" value="SPP1_Dit"/>
    <property type="match status" value="1"/>
</dbReference>
<proteinExistence type="predicted"/>
<organism evidence="3 4">
    <name type="scientific">Jeotgalibacillus haloalkalitolerans</name>
    <dbReference type="NCBI Taxonomy" id="3104292"/>
    <lineage>
        <taxon>Bacteria</taxon>
        <taxon>Bacillati</taxon>
        <taxon>Bacillota</taxon>
        <taxon>Bacilli</taxon>
        <taxon>Bacillales</taxon>
        <taxon>Caryophanaceae</taxon>
        <taxon>Jeotgalibacillus</taxon>
    </lineage>
</organism>